<keyword evidence="4" id="KW-1185">Reference proteome</keyword>
<evidence type="ECO:0000313" key="4">
    <source>
        <dbReference type="Proteomes" id="UP000092321"/>
    </source>
</evidence>
<feature type="signal peptide" evidence="2">
    <location>
        <begin position="1"/>
        <end position="24"/>
    </location>
</feature>
<evidence type="ECO:0000256" key="1">
    <source>
        <dbReference type="SAM" id="Phobius"/>
    </source>
</evidence>
<keyword evidence="1" id="KW-0472">Membrane</keyword>
<feature type="transmembrane region" description="Helical" evidence="1">
    <location>
        <begin position="555"/>
        <end position="575"/>
    </location>
</feature>
<proteinExistence type="predicted"/>
<gene>
    <name evidence="3" type="ORF">HANVADRAFT_15998</name>
</gene>
<protein>
    <submittedName>
        <fullName evidence="3">Uncharacterized protein</fullName>
    </submittedName>
</protein>
<name>A0A1B7TJJ0_9ASCO</name>
<comment type="caution">
    <text evidence="3">The sequence shown here is derived from an EMBL/GenBank/DDBJ whole genome shotgun (WGS) entry which is preliminary data.</text>
</comment>
<dbReference type="GO" id="GO:0031505">
    <property type="term" value="P:fungal-type cell wall organization"/>
    <property type="evidence" value="ECO:0007669"/>
    <property type="project" value="TreeGrafter"/>
</dbReference>
<reference evidence="4" key="1">
    <citation type="journal article" date="2016" name="Proc. Natl. Acad. Sci. U.S.A.">
        <title>Comparative genomics of biotechnologically important yeasts.</title>
        <authorList>
            <person name="Riley R."/>
            <person name="Haridas S."/>
            <person name="Wolfe K.H."/>
            <person name="Lopes M.R."/>
            <person name="Hittinger C.T."/>
            <person name="Goeker M."/>
            <person name="Salamov A.A."/>
            <person name="Wisecaver J.H."/>
            <person name="Long T.M."/>
            <person name="Calvey C.H."/>
            <person name="Aerts A.L."/>
            <person name="Barry K.W."/>
            <person name="Choi C."/>
            <person name="Clum A."/>
            <person name="Coughlan A.Y."/>
            <person name="Deshpande S."/>
            <person name="Douglass A.P."/>
            <person name="Hanson S.J."/>
            <person name="Klenk H.-P."/>
            <person name="LaButti K.M."/>
            <person name="Lapidus A."/>
            <person name="Lindquist E.A."/>
            <person name="Lipzen A.M."/>
            <person name="Meier-Kolthoff J.P."/>
            <person name="Ohm R.A."/>
            <person name="Otillar R.P."/>
            <person name="Pangilinan J.L."/>
            <person name="Peng Y."/>
            <person name="Rokas A."/>
            <person name="Rosa C.A."/>
            <person name="Scheuner C."/>
            <person name="Sibirny A.A."/>
            <person name="Slot J.C."/>
            <person name="Stielow J.B."/>
            <person name="Sun H."/>
            <person name="Kurtzman C.P."/>
            <person name="Blackwell M."/>
            <person name="Grigoriev I.V."/>
            <person name="Jeffries T.W."/>
        </authorList>
    </citation>
    <scope>NUCLEOTIDE SEQUENCE [LARGE SCALE GENOMIC DNA]</scope>
    <source>
        <strain evidence="4">NRRL Y-1626</strain>
    </source>
</reference>
<keyword evidence="2" id="KW-0732">Signal</keyword>
<feature type="non-terminal residue" evidence="3">
    <location>
        <position position="1"/>
    </location>
</feature>
<dbReference type="PANTHER" id="PTHR28019:SF2">
    <property type="entry name" value="CELL MEMBRANE PROTEIN YLR413W-RELATED"/>
    <property type="match status" value="1"/>
</dbReference>
<dbReference type="Proteomes" id="UP000092321">
    <property type="component" value="Unassembled WGS sequence"/>
</dbReference>
<dbReference type="PANTHER" id="PTHR28019">
    <property type="entry name" value="CELL MEMBRANE PROTEIN YLR413W-RELATED"/>
    <property type="match status" value="1"/>
</dbReference>
<dbReference type="InterPro" id="IPR016024">
    <property type="entry name" value="ARM-type_fold"/>
</dbReference>
<keyword evidence="1" id="KW-0812">Transmembrane</keyword>
<feature type="chain" id="PRO_5008598763" evidence="2">
    <location>
        <begin position="25"/>
        <end position="616"/>
    </location>
</feature>
<feature type="transmembrane region" description="Helical" evidence="1">
    <location>
        <begin position="524"/>
        <end position="548"/>
    </location>
</feature>
<dbReference type="OrthoDB" id="4068213at2759"/>
<keyword evidence="1" id="KW-1133">Transmembrane helix</keyword>
<dbReference type="EMBL" id="LXPE01000002">
    <property type="protein sequence ID" value="OBA28894.1"/>
    <property type="molecule type" value="Genomic_DNA"/>
</dbReference>
<evidence type="ECO:0000256" key="2">
    <source>
        <dbReference type="SAM" id="SignalP"/>
    </source>
</evidence>
<feature type="transmembrane region" description="Helical" evidence="1">
    <location>
        <begin position="595"/>
        <end position="615"/>
    </location>
</feature>
<feature type="non-terminal residue" evidence="3">
    <location>
        <position position="616"/>
    </location>
</feature>
<dbReference type="InterPro" id="IPR052413">
    <property type="entry name" value="SUR7_domain"/>
</dbReference>
<dbReference type="GO" id="GO:0005886">
    <property type="term" value="C:plasma membrane"/>
    <property type="evidence" value="ECO:0007669"/>
    <property type="project" value="TreeGrafter"/>
</dbReference>
<dbReference type="SUPFAM" id="SSF48371">
    <property type="entry name" value="ARM repeat"/>
    <property type="match status" value="1"/>
</dbReference>
<organism evidence="3 4">
    <name type="scientific">Hanseniaspora valbyensis NRRL Y-1626</name>
    <dbReference type="NCBI Taxonomy" id="766949"/>
    <lineage>
        <taxon>Eukaryota</taxon>
        <taxon>Fungi</taxon>
        <taxon>Dikarya</taxon>
        <taxon>Ascomycota</taxon>
        <taxon>Saccharomycotina</taxon>
        <taxon>Saccharomycetes</taxon>
        <taxon>Saccharomycodales</taxon>
        <taxon>Saccharomycodaceae</taxon>
        <taxon>Hanseniaspora</taxon>
    </lineage>
</organism>
<evidence type="ECO:0000313" key="3">
    <source>
        <dbReference type="EMBL" id="OBA28894.1"/>
    </source>
</evidence>
<sequence>LSLVTLLSIAILIFSCINIAGTSGNHLTGVYIGEANIRHINVSKILPSVSPVITILSKALTAKNVNTTQIFLAMEALGSSAALKPILELITESNDSEKTIDALTTLAPLVVSSKNTASLTDVVALIDNSNNSTLLFDTLSTLSSSSSDSSEESQLEAVTVVMELISNSNNVNATLSDLVTLAAAETYLPSSELEAVLSLISLGGSNVTATLTELSALSTASLSLNTTSEASLLVALQASYNMTTVLEGLIAQTNITAEISAYSSLAALLSSSSNSTATLIDVATILLSSASQNTTQLQYAKASISAVASLLAYSENATETLTLLPTLVYATSSDPSEASELLTSFVSVLQSSKNSTLTLTLLSDLLTNAGSTDAVTALIELIGASSNATDTLANLVTVATLAQTNSSAITPLLSIMEYSSSVTNVTEAYIYEYVLPSLMDNMNFATNYKLGVFSLCKYNTKGDLYYCTKSHAVQSFVMKDILYEELENSSFSPYVKALGLTKDDVVITGELPKKQHLYVPAVRAILAFAIITIVASVIVPVLFITGLFEKLLRLLFTPLLIVNSLLVAIIASAVGGLVKNGLKHDKYNVTWKIGSALYALSWIGFVLSLVAAVFIY</sequence>
<dbReference type="GO" id="GO:0051285">
    <property type="term" value="C:cell cortex of cell tip"/>
    <property type="evidence" value="ECO:0007669"/>
    <property type="project" value="TreeGrafter"/>
</dbReference>
<dbReference type="AlphaFoldDB" id="A0A1B7TJJ0"/>
<accession>A0A1B7TJJ0</accession>